<evidence type="ECO:0000256" key="4">
    <source>
        <dbReference type="ARBA" id="ARBA00022980"/>
    </source>
</evidence>
<keyword evidence="5 7" id="KW-0687">Ribonucleoprotein</keyword>
<accession>A0A1F5YHT3</accession>
<dbReference type="Gene3D" id="3.30.230.10">
    <property type="match status" value="1"/>
</dbReference>
<organism evidence="10 11">
    <name type="scientific">Candidatus Glassbacteria bacterium GWA2_58_10</name>
    <dbReference type="NCBI Taxonomy" id="1817865"/>
    <lineage>
        <taxon>Bacteria</taxon>
        <taxon>Candidatus Glassiibacteriota</taxon>
    </lineage>
</organism>
<dbReference type="GO" id="GO:0006412">
    <property type="term" value="P:translation"/>
    <property type="evidence" value="ECO:0007669"/>
    <property type="project" value="UniProtKB-UniRule"/>
</dbReference>
<dbReference type="InterPro" id="IPR005324">
    <property type="entry name" value="Ribosomal_uS5_C"/>
</dbReference>
<dbReference type="InterPro" id="IPR018192">
    <property type="entry name" value="Ribosomal_uS5_N_CS"/>
</dbReference>
<evidence type="ECO:0000256" key="2">
    <source>
        <dbReference type="ARBA" id="ARBA00022730"/>
    </source>
</evidence>
<dbReference type="GO" id="GO:0015935">
    <property type="term" value="C:small ribosomal subunit"/>
    <property type="evidence" value="ECO:0007669"/>
    <property type="project" value="InterPro"/>
</dbReference>
<proteinExistence type="inferred from homology"/>
<keyword evidence="3 7" id="KW-0694">RNA-binding</keyword>
<keyword evidence="2 7" id="KW-0699">rRNA-binding</keyword>
<dbReference type="SUPFAM" id="SSF54211">
    <property type="entry name" value="Ribosomal protein S5 domain 2-like"/>
    <property type="match status" value="1"/>
</dbReference>
<dbReference type="FunFam" id="3.30.160.20:FF:000001">
    <property type="entry name" value="30S ribosomal protein S5"/>
    <property type="match status" value="1"/>
</dbReference>
<comment type="function">
    <text evidence="7">With S4 and S12 plays an important role in translational accuracy.</text>
</comment>
<dbReference type="PANTHER" id="PTHR48277:SF1">
    <property type="entry name" value="MITOCHONDRIAL RIBOSOMAL PROTEIN S5"/>
    <property type="match status" value="1"/>
</dbReference>
<dbReference type="InterPro" id="IPR005712">
    <property type="entry name" value="Ribosomal_uS5_bac-type"/>
</dbReference>
<dbReference type="SUPFAM" id="SSF54768">
    <property type="entry name" value="dsRNA-binding domain-like"/>
    <property type="match status" value="1"/>
</dbReference>
<dbReference type="GO" id="GO:0019843">
    <property type="term" value="F:rRNA binding"/>
    <property type="evidence" value="ECO:0007669"/>
    <property type="project" value="UniProtKB-UniRule"/>
</dbReference>
<dbReference type="PROSITE" id="PS50881">
    <property type="entry name" value="S5_DSRBD"/>
    <property type="match status" value="1"/>
</dbReference>
<dbReference type="GO" id="GO:0003735">
    <property type="term" value="F:structural constituent of ribosome"/>
    <property type="evidence" value="ECO:0007669"/>
    <property type="project" value="UniProtKB-UniRule"/>
</dbReference>
<protein>
    <recommendedName>
        <fullName evidence="6 7">Small ribosomal subunit protein uS5</fullName>
    </recommendedName>
</protein>
<dbReference type="InterPro" id="IPR000851">
    <property type="entry name" value="Ribosomal_uS5"/>
</dbReference>
<comment type="caution">
    <text evidence="10">The sequence shown here is derived from an EMBL/GenBank/DDBJ whole genome shotgun (WGS) entry which is preliminary data.</text>
</comment>
<evidence type="ECO:0000256" key="8">
    <source>
        <dbReference type="RuleBase" id="RU003823"/>
    </source>
</evidence>
<evidence type="ECO:0000256" key="3">
    <source>
        <dbReference type="ARBA" id="ARBA00022884"/>
    </source>
</evidence>
<dbReference type="HAMAP" id="MF_01307_B">
    <property type="entry name" value="Ribosomal_uS5_B"/>
    <property type="match status" value="1"/>
</dbReference>
<evidence type="ECO:0000256" key="5">
    <source>
        <dbReference type="ARBA" id="ARBA00023274"/>
    </source>
</evidence>
<sequence length="176" mass="18411">MDLNKERTDLIENVISINRCAKVVKGGRRFSFSALVAVGDGKGSVGLGKGKANEVSDAIRKGVELAKKCMVRIPVHKGTIPHELIGRFGAGRVLLKPAAPGAGVIAGSSVRAVLECAGIHNILSKSLGSNNPHNMAKATLDGLKHMTTLQKVARTRGVTVEEIAAGDRVVVEATSE</sequence>
<dbReference type="FunFam" id="3.30.230.10:FF:000002">
    <property type="entry name" value="30S ribosomal protein S5"/>
    <property type="match status" value="1"/>
</dbReference>
<name>A0A1F5YHT3_9BACT</name>
<dbReference type="Gene3D" id="3.30.160.20">
    <property type="match status" value="1"/>
</dbReference>
<dbReference type="Pfam" id="PF00333">
    <property type="entry name" value="Ribosomal_S5"/>
    <property type="match status" value="1"/>
</dbReference>
<feature type="domain" description="S5 DRBM" evidence="9">
    <location>
        <begin position="10"/>
        <end position="73"/>
    </location>
</feature>
<dbReference type="InterPro" id="IPR013810">
    <property type="entry name" value="Ribosomal_uS5_N"/>
</dbReference>
<dbReference type="PROSITE" id="PS00585">
    <property type="entry name" value="RIBOSOMAL_S5"/>
    <property type="match status" value="1"/>
</dbReference>
<reference evidence="10 11" key="1">
    <citation type="journal article" date="2016" name="Nat. Commun.">
        <title>Thousands of microbial genomes shed light on interconnected biogeochemical processes in an aquifer system.</title>
        <authorList>
            <person name="Anantharaman K."/>
            <person name="Brown C.T."/>
            <person name="Hug L.A."/>
            <person name="Sharon I."/>
            <person name="Castelle C.J."/>
            <person name="Probst A.J."/>
            <person name="Thomas B.C."/>
            <person name="Singh A."/>
            <person name="Wilkins M.J."/>
            <person name="Karaoz U."/>
            <person name="Brodie E.L."/>
            <person name="Williams K.H."/>
            <person name="Hubbard S.S."/>
            <person name="Banfield J.F."/>
        </authorList>
    </citation>
    <scope>NUCLEOTIDE SEQUENCE [LARGE SCALE GENOMIC DNA]</scope>
</reference>
<dbReference type="Pfam" id="PF03719">
    <property type="entry name" value="Ribosomal_S5_C"/>
    <property type="match status" value="1"/>
</dbReference>
<dbReference type="Proteomes" id="UP000176992">
    <property type="component" value="Unassembled WGS sequence"/>
</dbReference>
<dbReference type="GO" id="GO:0005737">
    <property type="term" value="C:cytoplasm"/>
    <property type="evidence" value="ECO:0007669"/>
    <property type="project" value="UniProtKB-ARBA"/>
</dbReference>
<gene>
    <name evidence="7" type="primary">rpsE</name>
    <name evidence="10" type="ORF">A2Z86_11040</name>
</gene>
<dbReference type="PANTHER" id="PTHR48277">
    <property type="entry name" value="MITOCHONDRIAL RIBOSOMAL PROTEIN S5"/>
    <property type="match status" value="1"/>
</dbReference>
<evidence type="ECO:0000256" key="6">
    <source>
        <dbReference type="ARBA" id="ARBA00035255"/>
    </source>
</evidence>
<dbReference type="GO" id="GO:0042254">
    <property type="term" value="P:ribosome biogenesis"/>
    <property type="evidence" value="ECO:0007669"/>
    <property type="project" value="UniProtKB-ARBA"/>
</dbReference>
<evidence type="ECO:0000259" key="9">
    <source>
        <dbReference type="PROSITE" id="PS50881"/>
    </source>
</evidence>
<dbReference type="EMBL" id="MFIV01000013">
    <property type="protein sequence ID" value="OGF99735.1"/>
    <property type="molecule type" value="Genomic_DNA"/>
</dbReference>
<comment type="function">
    <text evidence="7">Located at the back of the 30S subunit body where it stabilizes the conformation of the head with respect to the body.</text>
</comment>
<evidence type="ECO:0000313" key="11">
    <source>
        <dbReference type="Proteomes" id="UP000176992"/>
    </source>
</evidence>
<dbReference type="NCBIfam" id="TIGR01021">
    <property type="entry name" value="rpsE_bact"/>
    <property type="match status" value="1"/>
</dbReference>
<dbReference type="InterPro" id="IPR020568">
    <property type="entry name" value="Ribosomal_Su5_D2-typ_SF"/>
</dbReference>
<comment type="domain">
    <text evidence="7">The N-terminal domain interacts with the head of the 30S subunit; the C-terminal domain interacts with the body and contacts protein S4. The interaction surface between S4 and S5 is involved in control of translational fidelity.</text>
</comment>
<dbReference type="AlphaFoldDB" id="A0A1F5YHT3"/>
<evidence type="ECO:0000256" key="7">
    <source>
        <dbReference type="HAMAP-Rule" id="MF_01307"/>
    </source>
</evidence>
<dbReference type="InterPro" id="IPR014721">
    <property type="entry name" value="Ribsml_uS5_D2-typ_fold_subgr"/>
</dbReference>
<evidence type="ECO:0000256" key="1">
    <source>
        <dbReference type="ARBA" id="ARBA00008945"/>
    </source>
</evidence>
<keyword evidence="4 7" id="KW-0689">Ribosomal protein</keyword>
<comment type="similarity">
    <text evidence="1 7 8">Belongs to the universal ribosomal protein uS5 family.</text>
</comment>
<evidence type="ECO:0000313" key="10">
    <source>
        <dbReference type="EMBL" id="OGF99735.1"/>
    </source>
</evidence>
<comment type="subunit">
    <text evidence="7">Part of the 30S ribosomal subunit. Contacts proteins S4 and S8.</text>
</comment>